<keyword evidence="3" id="KW-1185">Reference proteome</keyword>
<name>A0ABQ3YM29_9ACTN</name>
<feature type="compositionally biased region" description="Acidic residues" evidence="1">
    <location>
        <begin position="163"/>
        <end position="174"/>
    </location>
</feature>
<proteinExistence type="predicted"/>
<dbReference type="Proteomes" id="UP000609879">
    <property type="component" value="Unassembled WGS sequence"/>
</dbReference>
<protein>
    <submittedName>
        <fullName evidence="2">Uncharacterized protein</fullName>
    </submittedName>
</protein>
<sequence length="183" mass="18517">MLAALLLAGPSAACDSRDGTPAPAAAPPTTAAAPPVGGDDQPGVRDVVRVALTEKQKKEIVKACSDAQEITADDKCREALPYKLAPETIAPGGETCGEHDYCMILDRVSGQIVVAAKDAEVLRLPAPEPVIDGIASEPPSPAPPSPSDSSAPGSAEPTGQPEPTDEPQPTDEPEPGAPTADAT</sequence>
<gene>
    <name evidence="2" type="ORF">Ade02nite_96480</name>
</gene>
<comment type="caution">
    <text evidence="2">The sequence shown here is derived from an EMBL/GenBank/DDBJ whole genome shotgun (WGS) entry which is preliminary data.</text>
</comment>
<evidence type="ECO:0000313" key="3">
    <source>
        <dbReference type="Proteomes" id="UP000609879"/>
    </source>
</evidence>
<feature type="region of interest" description="Disordered" evidence="1">
    <location>
        <begin position="128"/>
        <end position="183"/>
    </location>
</feature>
<reference evidence="2 3" key="1">
    <citation type="submission" date="2021-01" db="EMBL/GenBank/DDBJ databases">
        <title>Whole genome shotgun sequence of Actinoplanes deccanensis NBRC 13994.</title>
        <authorList>
            <person name="Komaki H."/>
            <person name="Tamura T."/>
        </authorList>
    </citation>
    <scope>NUCLEOTIDE SEQUENCE [LARGE SCALE GENOMIC DNA]</scope>
    <source>
        <strain evidence="2 3">NBRC 13994</strain>
    </source>
</reference>
<evidence type="ECO:0000313" key="2">
    <source>
        <dbReference type="EMBL" id="GID81007.1"/>
    </source>
</evidence>
<feature type="region of interest" description="Disordered" evidence="1">
    <location>
        <begin position="12"/>
        <end position="42"/>
    </location>
</feature>
<organism evidence="2 3">
    <name type="scientific">Paractinoplanes deccanensis</name>
    <dbReference type="NCBI Taxonomy" id="113561"/>
    <lineage>
        <taxon>Bacteria</taxon>
        <taxon>Bacillati</taxon>
        <taxon>Actinomycetota</taxon>
        <taxon>Actinomycetes</taxon>
        <taxon>Micromonosporales</taxon>
        <taxon>Micromonosporaceae</taxon>
        <taxon>Paractinoplanes</taxon>
    </lineage>
</organism>
<evidence type="ECO:0000256" key="1">
    <source>
        <dbReference type="SAM" id="MobiDB-lite"/>
    </source>
</evidence>
<feature type="compositionally biased region" description="Low complexity" evidence="1">
    <location>
        <begin position="147"/>
        <end position="162"/>
    </location>
</feature>
<dbReference type="EMBL" id="BOMI01000217">
    <property type="protein sequence ID" value="GID81007.1"/>
    <property type="molecule type" value="Genomic_DNA"/>
</dbReference>
<accession>A0ABQ3YM29</accession>
<feature type="compositionally biased region" description="Low complexity" evidence="1">
    <location>
        <begin position="20"/>
        <end position="35"/>
    </location>
</feature>